<organism evidence="1 2">
    <name type="scientific">Kitasatospora setae (strain ATCC 33774 / DSM 43861 / JCM 3304 / KCC A-0304 / NBRC 14216 / KM-6054)</name>
    <name type="common">Streptomyces setae</name>
    <dbReference type="NCBI Taxonomy" id="452652"/>
    <lineage>
        <taxon>Bacteria</taxon>
        <taxon>Bacillati</taxon>
        <taxon>Actinomycetota</taxon>
        <taxon>Actinomycetes</taxon>
        <taxon>Kitasatosporales</taxon>
        <taxon>Streptomycetaceae</taxon>
        <taxon>Kitasatospora</taxon>
    </lineage>
</organism>
<evidence type="ECO:0000313" key="1">
    <source>
        <dbReference type="EMBL" id="BAJ29054.1"/>
    </source>
</evidence>
<reference evidence="1 2" key="1">
    <citation type="journal article" date="2010" name="DNA Res.">
        <title>Genome sequence of Kitasatospora setae NBRC 14216T: an evolutionary snapshot of the family Streptomycetaceae.</title>
        <authorList>
            <person name="Ichikawa N."/>
            <person name="Oguchi A."/>
            <person name="Ikeda H."/>
            <person name="Ishikawa J."/>
            <person name="Kitani S."/>
            <person name="Watanabe Y."/>
            <person name="Nakamura S."/>
            <person name="Katano Y."/>
            <person name="Kishi E."/>
            <person name="Sasagawa M."/>
            <person name="Ankai A."/>
            <person name="Fukui S."/>
            <person name="Hashimoto Y."/>
            <person name="Kamata S."/>
            <person name="Otoguro M."/>
            <person name="Tanikawa S."/>
            <person name="Nihira T."/>
            <person name="Horinouchi S."/>
            <person name="Ohnishi Y."/>
            <person name="Hayakawa M."/>
            <person name="Kuzuyama T."/>
            <person name="Arisawa A."/>
            <person name="Nomoto F."/>
            <person name="Miura H."/>
            <person name="Takahashi Y."/>
            <person name="Fujita N."/>
        </authorList>
    </citation>
    <scope>NUCLEOTIDE SEQUENCE [LARGE SCALE GENOMIC DNA]</scope>
    <source>
        <strain evidence="2">ATCC 33774 / DSM 43861 / JCM 3304 / KCC A-0304 / NBRC 14216 / KM-6054</strain>
    </source>
</reference>
<dbReference type="EMBL" id="AP010968">
    <property type="protein sequence ID" value="BAJ29054.1"/>
    <property type="molecule type" value="Genomic_DNA"/>
</dbReference>
<proteinExistence type="predicted"/>
<dbReference type="KEGG" id="ksk:KSE_32450"/>
<evidence type="ECO:0000313" key="2">
    <source>
        <dbReference type="Proteomes" id="UP000007076"/>
    </source>
</evidence>
<dbReference type="Proteomes" id="UP000007076">
    <property type="component" value="Chromosome"/>
</dbReference>
<dbReference type="AlphaFoldDB" id="E4NCX3"/>
<gene>
    <name evidence="1" type="ordered locus">KSE_32450</name>
</gene>
<dbReference type="eggNOG" id="ENOG503467F">
    <property type="taxonomic scope" value="Bacteria"/>
</dbReference>
<keyword evidence="2" id="KW-1185">Reference proteome</keyword>
<accession>E4NCX3</accession>
<name>E4NCX3_KITSK</name>
<dbReference type="HOGENOM" id="CLU_454764_0_0_11"/>
<sequence>MAMGKRQRRRNREGVRQAAAPARVLYPTADQPLVEVHVAPGTAADLREVCELYWEFDEPGTWARNVSAIGTNASRIVKEAAVASLLTVMCPGCQSPLTVTTRSEMAATGYWGRDTFPLTPVQGRQRCLDCVEAAKIARAREVEHARAAEKERDERRVKSASEWLTQQAEVKEADDNPGVRSTLVLLAAVNMMHRTEKESFGPLRTAKYTFTGTLDRDIEAIKELHSKRWLVPTFPATVGDIVFDDDDRAVAVYVTQIPWRLPAWMGIGADARDMARGSADYILEYETALGDLREEVLNLEADLVVRYLSGLLAHKYQEAPIPEDRLTEAHDTARDALESGFSVGQMVAVAWSAASRSVAWGARTPWIKPGMVSAAAVTNLGKGVGYAKDRPVVEYELPHWLAEPAILAIGRRILRGSEGRQAVHDALRSVQQRINAREPVDLHDALVEPADDLVVAPADSGGPTDMIDFIAAPESDIDRSPLITCALVEADGSMEFKTITVDQMKELAGDPYGVDRIFVDGTPSINAYCTEYADNAIHGFNYVAGEMLRLLGGGVGAARGSIAFFQVRKGSHIPSSLDLEHQELLKLAHRAVTGTGAESP</sequence>
<protein>
    <submittedName>
        <fullName evidence="1">Uncharacterized protein</fullName>
    </submittedName>
</protein>